<dbReference type="InterPro" id="IPR015803">
    <property type="entry name" value="Cys-tRNA-ligase"/>
</dbReference>
<evidence type="ECO:0000256" key="2">
    <source>
        <dbReference type="ARBA" id="ARBA00005594"/>
    </source>
</evidence>
<reference evidence="14" key="1">
    <citation type="submission" date="2019-11" db="EMBL/GenBank/DDBJ databases">
        <title>Acidithiobacillus ferrianus sp. nov.: a facultatively anaerobic and extremely acidophilic chemolithoautotroph.</title>
        <authorList>
            <person name="Norris P.R."/>
            <person name="Falagan C."/>
            <person name="Moya-Beltran A."/>
            <person name="Castro M."/>
            <person name="Quatrini R."/>
            <person name="Johnson D.B."/>
        </authorList>
    </citation>
    <scope>NUCLEOTIDE SEQUENCE [LARGE SCALE GENOMIC DNA]</scope>
    <source>
        <strain evidence="14">MG</strain>
    </source>
</reference>
<feature type="short sequence motif" description="'HIGH' region" evidence="12">
    <location>
        <begin position="45"/>
        <end position="55"/>
    </location>
</feature>
<dbReference type="GO" id="GO:0008270">
    <property type="term" value="F:zinc ion binding"/>
    <property type="evidence" value="ECO:0007669"/>
    <property type="project" value="UniProtKB-UniRule"/>
</dbReference>
<feature type="binding site" evidence="12">
    <location>
        <position position="253"/>
    </location>
    <ligand>
        <name>Zn(2+)</name>
        <dbReference type="ChEBI" id="CHEBI:29105"/>
    </ligand>
</feature>
<evidence type="ECO:0000256" key="5">
    <source>
        <dbReference type="ARBA" id="ARBA00022598"/>
    </source>
</evidence>
<evidence type="ECO:0000256" key="9">
    <source>
        <dbReference type="ARBA" id="ARBA00022840"/>
    </source>
</evidence>
<feature type="binding site" evidence="12">
    <location>
        <position position="249"/>
    </location>
    <ligand>
        <name>Zn(2+)</name>
        <dbReference type="ChEBI" id="CHEBI:29105"/>
    </ligand>
</feature>
<evidence type="ECO:0000256" key="1">
    <source>
        <dbReference type="ARBA" id="ARBA00004496"/>
    </source>
</evidence>
<dbReference type="PANTHER" id="PTHR10890">
    <property type="entry name" value="CYSTEINYL-TRNA SYNTHETASE"/>
    <property type="match status" value="1"/>
</dbReference>
<dbReference type="Pfam" id="PF09190">
    <property type="entry name" value="DALR_2"/>
    <property type="match status" value="1"/>
</dbReference>
<proteinExistence type="inferred from homology"/>
<keyword evidence="9 12" id="KW-0067">ATP-binding</keyword>
<evidence type="ECO:0000259" key="13">
    <source>
        <dbReference type="SMART" id="SM00840"/>
    </source>
</evidence>
<evidence type="ECO:0000256" key="7">
    <source>
        <dbReference type="ARBA" id="ARBA00022741"/>
    </source>
</evidence>
<dbReference type="AlphaFoldDB" id="A0A845UBR4"/>
<gene>
    <name evidence="12" type="primary">cysS</name>
    <name evidence="14" type="ORF">GL267_05140</name>
</gene>
<dbReference type="PRINTS" id="PR00983">
    <property type="entry name" value="TRNASYNTHCYS"/>
</dbReference>
<feature type="binding site" evidence="12">
    <location>
        <position position="224"/>
    </location>
    <ligand>
        <name>Zn(2+)</name>
        <dbReference type="ChEBI" id="CHEBI:29105"/>
    </ligand>
</feature>
<evidence type="ECO:0000256" key="6">
    <source>
        <dbReference type="ARBA" id="ARBA00022723"/>
    </source>
</evidence>
<feature type="binding site" evidence="12">
    <location>
        <position position="283"/>
    </location>
    <ligand>
        <name>ATP</name>
        <dbReference type="ChEBI" id="CHEBI:30616"/>
    </ligand>
</feature>
<dbReference type="FunFam" id="3.40.50.620:FF:000009">
    <property type="entry name" value="Cysteine--tRNA ligase"/>
    <property type="match status" value="1"/>
</dbReference>
<dbReference type="InterPro" id="IPR032678">
    <property type="entry name" value="tRNA-synt_1_cat_dom"/>
</dbReference>
<dbReference type="GO" id="GO:0005829">
    <property type="term" value="C:cytosol"/>
    <property type="evidence" value="ECO:0007669"/>
    <property type="project" value="TreeGrafter"/>
</dbReference>
<evidence type="ECO:0000256" key="11">
    <source>
        <dbReference type="ARBA" id="ARBA00023146"/>
    </source>
</evidence>
<keyword evidence="8 12" id="KW-0862">Zinc</keyword>
<evidence type="ECO:0000313" key="14">
    <source>
        <dbReference type="EMBL" id="NDU42050.1"/>
    </source>
</evidence>
<evidence type="ECO:0000256" key="8">
    <source>
        <dbReference type="ARBA" id="ARBA00022833"/>
    </source>
</evidence>
<keyword evidence="4 12" id="KW-0963">Cytoplasm</keyword>
<dbReference type="GO" id="GO:0005524">
    <property type="term" value="F:ATP binding"/>
    <property type="evidence" value="ECO:0007669"/>
    <property type="project" value="UniProtKB-UniRule"/>
</dbReference>
<feature type="binding site" evidence="12">
    <location>
        <position position="43"/>
    </location>
    <ligand>
        <name>Zn(2+)</name>
        <dbReference type="ChEBI" id="CHEBI:29105"/>
    </ligand>
</feature>
<keyword evidence="6 12" id="KW-0479">Metal-binding</keyword>
<dbReference type="GO" id="GO:0006423">
    <property type="term" value="P:cysteinyl-tRNA aminoacylation"/>
    <property type="evidence" value="ECO:0007669"/>
    <property type="project" value="UniProtKB-UniRule"/>
</dbReference>
<evidence type="ECO:0000256" key="3">
    <source>
        <dbReference type="ARBA" id="ARBA00011245"/>
    </source>
</evidence>
<keyword evidence="5 12" id="KW-0436">Ligase</keyword>
<protein>
    <recommendedName>
        <fullName evidence="12">Cysteine--tRNA ligase</fullName>
        <ecNumber evidence="12">6.1.1.16</ecNumber>
    </recommendedName>
    <alternativeName>
        <fullName evidence="12">Cysteinyl-tRNA synthetase</fullName>
        <shortName evidence="12">CysRS</shortName>
    </alternativeName>
</protein>
<dbReference type="InterPro" id="IPR009080">
    <property type="entry name" value="tRNAsynth_Ia_anticodon-bd"/>
</dbReference>
<comment type="subcellular location">
    <subcellularLocation>
        <location evidence="1 12">Cytoplasm</location>
    </subcellularLocation>
</comment>
<keyword evidence="11 12" id="KW-0030">Aminoacyl-tRNA synthetase</keyword>
<dbReference type="Gene3D" id="1.20.120.1910">
    <property type="entry name" value="Cysteine-tRNA ligase, C-terminal anti-codon recognition domain"/>
    <property type="match status" value="1"/>
</dbReference>
<dbReference type="SUPFAM" id="SSF52374">
    <property type="entry name" value="Nucleotidylyl transferase"/>
    <property type="match status" value="1"/>
</dbReference>
<sequence>MTVSPAPGTAPAALPVLTLYDTLRRRKTPLEVLHPGHVGIYVCGMTVYDFCHLGHARVMVTFDMVVRYLRNCGYRVTYVRNITDIDDKIIRRALERGESTQSLTGRFIDAMHEDEAALLCQRPDLEPRATAHVGAMQTLIGALIAKGHAYPAVNGDVYYAVRSFSGYGRLSGKSIDDLAVGARVDVDEDKRDPLDFALWKAAKPGEPSWASPWGEGRPGWHIECSAMSADALGCAFDIHGGGADLQFPHHENEIAQSQGAGCAFAHYWMHNGFVRINDEKMSKSLNNFFTVRELLPYYPGEVLRFFILTSHYRSPLNYAEEALEQAKAGLTRLYTALRGMPKPRIVPELGAEWRARFHAAMRDDFHTPTAIAVLFDIAREINRLRDEGSEVAAPLATVLRELASVLGLLQQNAEDFLRGDEKDAAWIDERIVARTAARQARDFAGADRIRLELTAAGVILEDGPGGTTWRRE</sequence>
<dbReference type="InterPro" id="IPR015273">
    <property type="entry name" value="Cys-tRNA-synt_Ia_DALR"/>
</dbReference>
<keyword evidence="10 12" id="KW-0648">Protein biosynthesis</keyword>
<evidence type="ECO:0000256" key="12">
    <source>
        <dbReference type="HAMAP-Rule" id="MF_00041"/>
    </source>
</evidence>
<dbReference type="EC" id="6.1.1.16" evidence="12"/>
<dbReference type="EMBL" id="WNJL01000022">
    <property type="protein sequence ID" value="NDU42050.1"/>
    <property type="molecule type" value="Genomic_DNA"/>
</dbReference>
<dbReference type="GO" id="GO:0004817">
    <property type="term" value="F:cysteine-tRNA ligase activity"/>
    <property type="evidence" value="ECO:0007669"/>
    <property type="project" value="UniProtKB-UniRule"/>
</dbReference>
<comment type="catalytic activity">
    <reaction evidence="12">
        <text>tRNA(Cys) + L-cysteine + ATP = L-cysteinyl-tRNA(Cys) + AMP + diphosphate</text>
        <dbReference type="Rhea" id="RHEA:17773"/>
        <dbReference type="Rhea" id="RHEA-COMP:9661"/>
        <dbReference type="Rhea" id="RHEA-COMP:9679"/>
        <dbReference type="ChEBI" id="CHEBI:30616"/>
        <dbReference type="ChEBI" id="CHEBI:33019"/>
        <dbReference type="ChEBI" id="CHEBI:35235"/>
        <dbReference type="ChEBI" id="CHEBI:78442"/>
        <dbReference type="ChEBI" id="CHEBI:78517"/>
        <dbReference type="ChEBI" id="CHEBI:456215"/>
        <dbReference type="EC" id="6.1.1.16"/>
    </reaction>
</comment>
<feature type="short sequence motif" description="'KMSKS' region" evidence="12">
    <location>
        <begin position="280"/>
        <end position="284"/>
    </location>
</feature>
<dbReference type="InterPro" id="IPR024909">
    <property type="entry name" value="Cys-tRNA/MSH_ligase"/>
</dbReference>
<dbReference type="PANTHER" id="PTHR10890:SF3">
    <property type="entry name" value="CYSTEINE--TRNA LIGASE, CYTOPLASMIC"/>
    <property type="match status" value="1"/>
</dbReference>
<dbReference type="Pfam" id="PF01406">
    <property type="entry name" value="tRNA-synt_1e"/>
    <property type="match status" value="1"/>
</dbReference>
<evidence type="ECO:0000256" key="4">
    <source>
        <dbReference type="ARBA" id="ARBA00022490"/>
    </source>
</evidence>
<dbReference type="NCBIfam" id="TIGR00435">
    <property type="entry name" value="cysS"/>
    <property type="match status" value="1"/>
</dbReference>
<comment type="similarity">
    <text evidence="2 12">Belongs to the class-I aminoacyl-tRNA synthetase family.</text>
</comment>
<keyword evidence="7 12" id="KW-0547">Nucleotide-binding</keyword>
<organism evidence="14">
    <name type="scientific">Acidithiobacillus ferrianus</name>
    <dbReference type="NCBI Taxonomy" id="2678518"/>
    <lineage>
        <taxon>Bacteria</taxon>
        <taxon>Pseudomonadati</taxon>
        <taxon>Pseudomonadota</taxon>
        <taxon>Acidithiobacillia</taxon>
        <taxon>Acidithiobacillales</taxon>
        <taxon>Acidithiobacillaceae</taxon>
        <taxon>Acidithiobacillus</taxon>
    </lineage>
</organism>
<dbReference type="CDD" id="cd00672">
    <property type="entry name" value="CysRS_core"/>
    <property type="match status" value="1"/>
</dbReference>
<dbReference type="SMART" id="SM00840">
    <property type="entry name" value="DALR_2"/>
    <property type="match status" value="1"/>
</dbReference>
<dbReference type="SUPFAM" id="SSF47323">
    <property type="entry name" value="Anticodon-binding domain of a subclass of class I aminoacyl-tRNA synthetases"/>
    <property type="match status" value="1"/>
</dbReference>
<dbReference type="Gene3D" id="3.40.50.620">
    <property type="entry name" value="HUPs"/>
    <property type="match status" value="1"/>
</dbReference>
<name>A0A845UBR4_9PROT</name>
<accession>A0A845UBR4</accession>
<comment type="cofactor">
    <cofactor evidence="12">
        <name>Zn(2+)</name>
        <dbReference type="ChEBI" id="CHEBI:29105"/>
    </cofactor>
    <text evidence="12">Binds 1 zinc ion per subunit.</text>
</comment>
<comment type="subunit">
    <text evidence="3 12">Monomer.</text>
</comment>
<dbReference type="InterPro" id="IPR014729">
    <property type="entry name" value="Rossmann-like_a/b/a_fold"/>
</dbReference>
<dbReference type="CDD" id="cd07963">
    <property type="entry name" value="Anticodon_Ia_Cys"/>
    <property type="match status" value="1"/>
</dbReference>
<comment type="caution">
    <text evidence="14">The sequence shown here is derived from an EMBL/GenBank/DDBJ whole genome shotgun (WGS) entry which is preliminary data.</text>
</comment>
<dbReference type="HAMAP" id="MF_00041">
    <property type="entry name" value="Cys_tRNA_synth"/>
    <property type="match status" value="1"/>
</dbReference>
<feature type="domain" description="Cysteinyl-tRNA synthetase class Ia DALR" evidence="13">
    <location>
        <begin position="356"/>
        <end position="417"/>
    </location>
</feature>
<dbReference type="RefSeq" id="WP_163097168.1">
    <property type="nucleotide sequence ID" value="NZ_CP127523.1"/>
</dbReference>
<evidence type="ECO:0000256" key="10">
    <source>
        <dbReference type="ARBA" id="ARBA00022917"/>
    </source>
</evidence>